<sequence length="46" mass="5365">MRHLLSPILYTFSWVLTTPRFLLYNKGKARIPKLSGSVRLYWGVKG</sequence>
<proteinExistence type="predicted"/>
<name>A0A8S5MCE2_9CAUD</name>
<evidence type="ECO:0000313" key="1">
    <source>
        <dbReference type="EMBL" id="DAD80009.1"/>
    </source>
</evidence>
<organism evidence="1">
    <name type="scientific">Podoviridae sp. cty0j11</name>
    <dbReference type="NCBI Taxonomy" id="2826592"/>
    <lineage>
        <taxon>Viruses</taxon>
        <taxon>Duplodnaviria</taxon>
        <taxon>Heunggongvirae</taxon>
        <taxon>Uroviricota</taxon>
        <taxon>Caudoviricetes</taxon>
    </lineage>
</organism>
<reference evidence="1" key="1">
    <citation type="journal article" date="2021" name="Proc. Natl. Acad. Sci. U.S.A.">
        <title>A Catalog of Tens of Thousands of Viruses from Human Metagenomes Reveals Hidden Associations with Chronic Diseases.</title>
        <authorList>
            <person name="Tisza M.J."/>
            <person name="Buck C.B."/>
        </authorList>
    </citation>
    <scope>NUCLEOTIDE SEQUENCE</scope>
    <source>
        <strain evidence="1">Cty0j11</strain>
    </source>
</reference>
<dbReference type="EMBL" id="BK014877">
    <property type="protein sequence ID" value="DAD80009.1"/>
    <property type="molecule type" value="Genomic_DNA"/>
</dbReference>
<protein>
    <submittedName>
        <fullName evidence="1">Uncharacterized protein</fullName>
    </submittedName>
</protein>
<accession>A0A8S5MCE2</accession>